<protein>
    <submittedName>
        <fullName evidence="2">Helix-turn-helix domain-containing protein</fullName>
    </submittedName>
</protein>
<accession>A0ABU2JNK3</accession>
<dbReference type="InterPro" id="IPR001387">
    <property type="entry name" value="Cro/C1-type_HTH"/>
</dbReference>
<dbReference type="PROSITE" id="PS50943">
    <property type="entry name" value="HTH_CROC1"/>
    <property type="match status" value="1"/>
</dbReference>
<evidence type="ECO:0000259" key="1">
    <source>
        <dbReference type="PROSITE" id="PS50943"/>
    </source>
</evidence>
<reference evidence="3" key="1">
    <citation type="submission" date="2023-07" db="EMBL/GenBank/DDBJ databases">
        <title>30 novel species of actinomycetes from the DSMZ collection.</title>
        <authorList>
            <person name="Nouioui I."/>
        </authorList>
    </citation>
    <scope>NUCLEOTIDE SEQUENCE [LARGE SCALE GENOMIC DNA]</scope>
    <source>
        <strain evidence="3">DSM 44915</strain>
    </source>
</reference>
<dbReference type="Gene3D" id="1.10.260.40">
    <property type="entry name" value="lambda repressor-like DNA-binding domains"/>
    <property type="match status" value="1"/>
</dbReference>
<evidence type="ECO:0000313" key="2">
    <source>
        <dbReference type="EMBL" id="MDT0266575.1"/>
    </source>
</evidence>
<dbReference type="CDD" id="cd00093">
    <property type="entry name" value="HTH_XRE"/>
    <property type="match status" value="1"/>
</dbReference>
<dbReference type="Proteomes" id="UP001183410">
    <property type="component" value="Unassembled WGS sequence"/>
</dbReference>
<proteinExistence type="predicted"/>
<keyword evidence="3" id="KW-1185">Reference proteome</keyword>
<gene>
    <name evidence="2" type="ORF">RM844_09745</name>
</gene>
<dbReference type="InterPro" id="IPR010982">
    <property type="entry name" value="Lambda_DNA-bd_dom_sf"/>
</dbReference>
<dbReference type="RefSeq" id="WP_311666607.1">
    <property type="nucleotide sequence ID" value="NZ_JAVREO010000005.1"/>
</dbReference>
<dbReference type="SUPFAM" id="SSF47413">
    <property type="entry name" value="lambda repressor-like DNA-binding domains"/>
    <property type="match status" value="1"/>
</dbReference>
<evidence type="ECO:0000313" key="3">
    <source>
        <dbReference type="Proteomes" id="UP001183410"/>
    </source>
</evidence>
<dbReference type="Pfam" id="PF13560">
    <property type="entry name" value="HTH_31"/>
    <property type="match status" value="1"/>
</dbReference>
<name>A0ABU2JNK3_9ACTN</name>
<comment type="caution">
    <text evidence="2">The sequence shown here is derived from an EMBL/GenBank/DDBJ whole genome shotgun (WGS) entry which is preliminary data.</text>
</comment>
<feature type="domain" description="HTH cro/C1-type" evidence="1">
    <location>
        <begin position="74"/>
        <end position="127"/>
    </location>
</feature>
<sequence length="136" mass="14946">MPDPAYRPAAPGDGRRCPRCGHRVSRYNDARHCSPCAQALRREADSCPRVHESTWAEPEVQSAIAARDFGALCRLVRGHAQLRQEDLAELSGLSQAFLSMLEQGNRRLTNIDKIIDLVNGLGVPAQLAARMFGRPG</sequence>
<organism evidence="2 3">
    <name type="scientific">Streptomyces chisholmiae</name>
    <dbReference type="NCBI Taxonomy" id="3075540"/>
    <lineage>
        <taxon>Bacteria</taxon>
        <taxon>Bacillati</taxon>
        <taxon>Actinomycetota</taxon>
        <taxon>Actinomycetes</taxon>
        <taxon>Kitasatosporales</taxon>
        <taxon>Streptomycetaceae</taxon>
        <taxon>Streptomyces</taxon>
    </lineage>
</organism>
<dbReference type="EMBL" id="JAVREO010000005">
    <property type="protein sequence ID" value="MDT0266575.1"/>
    <property type="molecule type" value="Genomic_DNA"/>
</dbReference>
<dbReference type="SMART" id="SM00530">
    <property type="entry name" value="HTH_XRE"/>
    <property type="match status" value="1"/>
</dbReference>